<dbReference type="PATRIC" id="fig|1447256.3.peg.1085"/>
<proteinExistence type="predicted"/>
<reference evidence="2 3" key="1">
    <citation type="submission" date="2014-01" db="EMBL/GenBank/DDBJ databases">
        <title>Development of a Comparative Genomic Fingerprinting Assay for High Resolution Genotyping of Arcobacter butzleri.</title>
        <authorList>
            <person name="Webb A.L."/>
            <person name="Inglis G.D."/>
            <person name="Kruczkiewicz P."/>
            <person name="Selinger L.B."/>
            <person name="Taboada E.N."/>
        </authorList>
    </citation>
    <scope>NUCLEOTIDE SEQUENCE [LARGE SCALE GENOMIC DNA]</scope>
    <source>
        <strain evidence="2 3">L348</strain>
    </source>
</reference>
<evidence type="ECO:0008006" key="4">
    <source>
        <dbReference type="Google" id="ProtNLM"/>
    </source>
</evidence>
<keyword evidence="1" id="KW-0812">Transmembrane</keyword>
<dbReference type="Proteomes" id="UP000035514">
    <property type="component" value="Unassembled WGS sequence"/>
</dbReference>
<sequence length="335" mass="38636">MGLKRYIVSTVILAILLFGFLYSLELGDYEISLFGYSQILPVSVWIILPFLFLAIATYLHLFFYAACDFFKKWAVSKDHETMIEFINAQLLGKDSATKFRTKKFKELYAILSQLNISVKSETFTSLNEDLNKTVAAVQDINKGKFVKSVKLNENSDLAKQNLLNKIEEQVDFAVDVIKKPENYSTDVVKKAFLKVLSEKTMTTIKKLYKNIKLDKELAQKLFEKDALNNEFGFTQEEILALVKELNFDKKDYLNLAKTYEKILNPDEIISIFEKLSSENDEATTAYLHVLCEFEMIDKLREVLANTQENEFLPFKALLDLKDAGKKYNVETLSYK</sequence>
<name>A0A0G9K1N7_9BACT</name>
<evidence type="ECO:0000313" key="3">
    <source>
        <dbReference type="Proteomes" id="UP000035514"/>
    </source>
</evidence>
<feature type="transmembrane region" description="Helical" evidence="1">
    <location>
        <begin position="7"/>
        <end position="24"/>
    </location>
</feature>
<dbReference type="RefSeq" id="WP_046996625.1">
    <property type="nucleotide sequence ID" value="NZ_JAIQ01000084.1"/>
</dbReference>
<feature type="transmembrane region" description="Helical" evidence="1">
    <location>
        <begin position="44"/>
        <end position="67"/>
    </location>
</feature>
<protein>
    <recommendedName>
        <fullName evidence="4">Uroporphyrinogen III synthase HEM4</fullName>
    </recommendedName>
</protein>
<keyword evidence="1" id="KW-0472">Membrane</keyword>
<comment type="caution">
    <text evidence="2">The sequence shown here is derived from an EMBL/GenBank/DDBJ whole genome shotgun (WGS) entry which is preliminary data.</text>
</comment>
<accession>A0A0G9K1N7</accession>
<organism evidence="2 3">
    <name type="scientific">Aliarcobacter butzleri L348</name>
    <dbReference type="NCBI Taxonomy" id="1447256"/>
    <lineage>
        <taxon>Bacteria</taxon>
        <taxon>Pseudomonadati</taxon>
        <taxon>Campylobacterota</taxon>
        <taxon>Epsilonproteobacteria</taxon>
        <taxon>Campylobacterales</taxon>
        <taxon>Arcobacteraceae</taxon>
        <taxon>Aliarcobacter</taxon>
    </lineage>
</organism>
<evidence type="ECO:0000256" key="1">
    <source>
        <dbReference type="SAM" id="Phobius"/>
    </source>
</evidence>
<evidence type="ECO:0000313" key="2">
    <source>
        <dbReference type="EMBL" id="KLE00427.1"/>
    </source>
</evidence>
<gene>
    <name evidence="2" type="ORF">AA20_05580</name>
</gene>
<keyword evidence="1" id="KW-1133">Transmembrane helix</keyword>
<dbReference type="EMBL" id="JAIQ01000084">
    <property type="protein sequence ID" value="KLE00427.1"/>
    <property type="molecule type" value="Genomic_DNA"/>
</dbReference>
<dbReference type="AlphaFoldDB" id="A0A0G9K1N7"/>